<dbReference type="PROSITE" id="PS00086">
    <property type="entry name" value="CYTOCHROME_P450"/>
    <property type="match status" value="1"/>
</dbReference>
<dbReference type="InterPro" id="IPR050364">
    <property type="entry name" value="Cytochrome_P450_fung"/>
</dbReference>
<evidence type="ECO:0000256" key="10">
    <source>
        <dbReference type="ARBA" id="ARBA00023004"/>
    </source>
</evidence>
<dbReference type="GO" id="GO:0016020">
    <property type="term" value="C:membrane"/>
    <property type="evidence" value="ECO:0007669"/>
    <property type="project" value="UniProtKB-SubCell"/>
</dbReference>
<dbReference type="GO" id="GO:0016705">
    <property type="term" value="F:oxidoreductase activity, acting on paired donors, with incorporation or reduction of molecular oxygen"/>
    <property type="evidence" value="ECO:0007669"/>
    <property type="project" value="InterPro"/>
</dbReference>
<sequence>MPQTFDLLLVALTAWAVVFVLRFGHRQQGLPPGPPTVPLLGNAHMLPRDGKDMYFKLTEWARRYGDIFSVRVNPLPHRRIQCLLQIKVGSGTMIVLSSPTAIKEIVDKSGWAGSARPKNYIAELCGSGGEFNILFTSDCERLRNLRRTFARFFSPQNILRYVPVQIAESTLLLDDLIAHPEDFSDSIRRFSHSLAKIMAYGRRAQSFHDDEVQRFYTSLDEIIHALTPGVYPPFDLLPVFKYIPPPFAPWRAFGRRIAAVRTGIHTRLYEDVWRRQAAGDEESIECFIGKIIQDGVPEGEEEFYSYTGLALLDAGSDTSGAFLLSLVLCLAVFPEYQERAREEMDAVVGIGRLPTLEDFPKLPYLNAFVKEILRFRPQFPMGLQYKDHLVPKGSVVVLNTYGVFHDPEIFEDPEAFNPERFLNSEFGTRPDMDTDLRDNLAFGGGRRICPGQWVARSTIHLASMHMVWALKFSEARDSTTGEPILQDLDCYTNHFVVMPRPFKCKIEPRTTEHRNLVAQARDDAKQYLSRYETT</sequence>
<reference evidence="16" key="1">
    <citation type="submission" date="2020-05" db="EMBL/GenBank/DDBJ databases">
        <title>Mycena genomes resolve the evolution of fungal bioluminescence.</title>
        <authorList>
            <person name="Tsai I.J."/>
        </authorList>
    </citation>
    <scope>NUCLEOTIDE SEQUENCE</scope>
    <source>
        <strain evidence="16">CCC161011</strain>
    </source>
</reference>
<keyword evidence="12" id="KW-0472">Membrane</keyword>
<keyword evidence="7 14" id="KW-0479">Metal-binding</keyword>
<dbReference type="GO" id="GO:0004497">
    <property type="term" value="F:monooxygenase activity"/>
    <property type="evidence" value="ECO:0007669"/>
    <property type="project" value="UniProtKB-KW"/>
</dbReference>
<dbReference type="InterPro" id="IPR036396">
    <property type="entry name" value="Cyt_P450_sf"/>
</dbReference>
<dbReference type="Gene3D" id="1.10.630.10">
    <property type="entry name" value="Cytochrome P450"/>
    <property type="match status" value="1"/>
</dbReference>
<evidence type="ECO:0000313" key="17">
    <source>
        <dbReference type="Proteomes" id="UP000620124"/>
    </source>
</evidence>
<dbReference type="PANTHER" id="PTHR46300">
    <property type="entry name" value="P450, PUTATIVE (EUROFUNG)-RELATED-RELATED"/>
    <property type="match status" value="1"/>
</dbReference>
<keyword evidence="9 15" id="KW-0560">Oxidoreductase</keyword>
<keyword evidence="5 14" id="KW-0349">Heme</keyword>
<feature type="binding site" description="axial binding residue" evidence="14">
    <location>
        <position position="449"/>
    </location>
    <ligand>
        <name>heme</name>
        <dbReference type="ChEBI" id="CHEBI:30413"/>
    </ligand>
    <ligandPart>
        <name>Fe</name>
        <dbReference type="ChEBI" id="CHEBI:18248"/>
    </ligandPart>
</feature>
<comment type="cofactor">
    <cofactor evidence="1 14">
        <name>heme</name>
        <dbReference type="ChEBI" id="CHEBI:30413"/>
    </cofactor>
</comment>
<evidence type="ECO:0000256" key="5">
    <source>
        <dbReference type="ARBA" id="ARBA00022617"/>
    </source>
</evidence>
<evidence type="ECO:0000256" key="1">
    <source>
        <dbReference type="ARBA" id="ARBA00001971"/>
    </source>
</evidence>
<keyword evidence="11 15" id="KW-0503">Monooxygenase</keyword>
<dbReference type="Pfam" id="PF00067">
    <property type="entry name" value="p450"/>
    <property type="match status" value="1"/>
</dbReference>
<dbReference type="InterPro" id="IPR002401">
    <property type="entry name" value="Cyt_P450_E_grp-I"/>
</dbReference>
<dbReference type="AlphaFoldDB" id="A0A8H6Z273"/>
<comment type="similarity">
    <text evidence="4 15">Belongs to the cytochrome P450 family.</text>
</comment>
<dbReference type="Proteomes" id="UP000620124">
    <property type="component" value="Unassembled WGS sequence"/>
</dbReference>
<dbReference type="PRINTS" id="PR00385">
    <property type="entry name" value="P450"/>
</dbReference>
<dbReference type="CDD" id="cd11065">
    <property type="entry name" value="CYP64-like"/>
    <property type="match status" value="1"/>
</dbReference>
<accession>A0A8H6Z273</accession>
<proteinExistence type="inferred from homology"/>
<dbReference type="PRINTS" id="PR00463">
    <property type="entry name" value="EP450I"/>
</dbReference>
<evidence type="ECO:0000256" key="11">
    <source>
        <dbReference type="ARBA" id="ARBA00023033"/>
    </source>
</evidence>
<dbReference type="OrthoDB" id="1103324at2759"/>
<evidence type="ECO:0000256" key="12">
    <source>
        <dbReference type="ARBA" id="ARBA00023136"/>
    </source>
</evidence>
<dbReference type="GO" id="GO:0005506">
    <property type="term" value="F:iron ion binding"/>
    <property type="evidence" value="ECO:0007669"/>
    <property type="project" value="InterPro"/>
</dbReference>
<comment type="caution">
    <text evidence="16">The sequence shown here is derived from an EMBL/GenBank/DDBJ whole genome shotgun (WGS) entry which is preliminary data.</text>
</comment>
<gene>
    <name evidence="16" type="ORF">MVEN_00239600</name>
</gene>
<dbReference type="EMBL" id="JACAZI010000002">
    <property type="protein sequence ID" value="KAF7369124.1"/>
    <property type="molecule type" value="Genomic_DNA"/>
</dbReference>
<evidence type="ECO:0000256" key="2">
    <source>
        <dbReference type="ARBA" id="ARBA00004167"/>
    </source>
</evidence>
<organism evidence="16 17">
    <name type="scientific">Mycena venus</name>
    <dbReference type="NCBI Taxonomy" id="2733690"/>
    <lineage>
        <taxon>Eukaryota</taxon>
        <taxon>Fungi</taxon>
        <taxon>Dikarya</taxon>
        <taxon>Basidiomycota</taxon>
        <taxon>Agaricomycotina</taxon>
        <taxon>Agaricomycetes</taxon>
        <taxon>Agaricomycetidae</taxon>
        <taxon>Agaricales</taxon>
        <taxon>Marasmiineae</taxon>
        <taxon>Mycenaceae</taxon>
        <taxon>Mycena</taxon>
    </lineage>
</organism>
<evidence type="ECO:0000256" key="15">
    <source>
        <dbReference type="RuleBase" id="RU000461"/>
    </source>
</evidence>
<comment type="pathway">
    <text evidence="3">Secondary metabolite biosynthesis.</text>
</comment>
<dbReference type="InterPro" id="IPR001128">
    <property type="entry name" value="Cyt_P450"/>
</dbReference>
<dbReference type="InterPro" id="IPR017972">
    <property type="entry name" value="Cyt_P450_CS"/>
</dbReference>
<evidence type="ECO:0000256" key="9">
    <source>
        <dbReference type="ARBA" id="ARBA00023002"/>
    </source>
</evidence>
<dbReference type="GO" id="GO:0020037">
    <property type="term" value="F:heme binding"/>
    <property type="evidence" value="ECO:0007669"/>
    <property type="project" value="InterPro"/>
</dbReference>
<evidence type="ECO:0000256" key="13">
    <source>
        <dbReference type="ARBA" id="ARBA00023180"/>
    </source>
</evidence>
<dbReference type="SUPFAM" id="SSF48264">
    <property type="entry name" value="Cytochrome P450"/>
    <property type="match status" value="1"/>
</dbReference>
<dbReference type="PANTHER" id="PTHR46300:SF2">
    <property type="entry name" value="CYTOCHROME P450 MONOOXYGENASE ALNH-RELATED"/>
    <property type="match status" value="1"/>
</dbReference>
<protein>
    <submittedName>
        <fullName evidence="16">Cytochrome P450</fullName>
    </submittedName>
</protein>
<name>A0A8H6Z273_9AGAR</name>
<keyword evidence="13" id="KW-0325">Glycoprotein</keyword>
<evidence type="ECO:0000256" key="14">
    <source>
        <dbReference type="PIRSR" id="PIRSR602401-1"/>
    </source>
</evidence>
<evidence type="ECO:0000256" key="7">
    <source>
        <dbReference type="ARBA" id="ARBA00022723"/>
    </source>
</evidence>
<keyword evidence="6" id="KW-0812">Transmembrane</keyword>
<comment type="subcellular location">
    <subcellularLocation>
        <location evidence="2">Membrane</location>
        <topology evidence="2">Single-pass membrane protein</topology>
    </subcellularLocation>
</comment>
<keyword evidence="10 14" id="KW-0408">Iron</keyword>
<evidence type="ECO:0000256" key="6">
    <source>
        <dbReference type="ARBA" id="ARBA00022692"/>
    </source>
</evidence>
<evidence type="ECO:0000313" key="16">
    <source>
        <dbReference type="EMBL" id="KAF7369124.1"/>
    </source>
</evidence>
<evidence type="ECO:0000256" key="3">
    <source>
        <dbReference type="ARBA" id="ARBA00005179"/>
    </source>
</evidence>
<evidence type="ECO:0000256" key="4">
    <source>
        <dbReference type="ARBA" id="ARBA00010617"/>
    </source>
</evidence>
<keyword evidence="17" id="KW-1185">Reference proteome</keyword>
<keyword evidence="8" id="KW-1133">Transmembrane helix</keyword>
<evidence type="ECO:0000256" key="8">
    <source>
        <dbReference type="ARBA" id="ARBA00022989"/>
    </source>
</evidence>